<keyword evidence="6" id="KW-1185">Reference proteome</keyword>
<evidence type="ECO:0000256" key="2">
    <source>
        <dbReference type="SAM" id="MobiDB-lite"/>
    </source>
</evidence>
<feature type="compositionally biased region" description="Basic and acidic residues" evidence="2">
    <location>
        <begin position="40"/>
        <end position="60"/>
    </location>
</feature>
<feature type="domain" description="Cwf19-like protein C-terminal" evidence="3">
    <location>
        <begin position="899"/>
        <end position="997"/>
    </location>
</feature>
<name>A0ABQ5SAG7_9CHLO</name>
<proteinExistence type="inferred from homology"/>
<dbReference type="InterPro" id="IPR040194">
    <property type="entry name" value="Cwf19-like"/>
</dbReference>
<feature type="compositionally biased region" description="Basic residues" evidence="2">
    <location>
        <begin position="20"/>
        <end position="39"/>
    </location>
</feature>
<comment type="similarity">
    <text evidence="1">Belongs to the CWF19 family.</text>
</comment>
<protein>
    <recommendedName>
        <fullName evidence="7">CWF19-like protein 2</fullName>
    </recommendedName>
</protein>
<dbReference type="Proteomes" id="UP001165090">
    <property type="component" value="Unassembled WGS sequence"/>
</dbReference>
<feature type="compositionally biased region" description="Basic and acidic residues" evidence="2">
    <location>
        <begin position="245"/>
        <end position="350"/>
    </location>
</feature>
<feature type="compositionally biased region" description="Gly residues" evidence="2">
    <location>
        <begin position="404"/>
        <end position="414"/>
    </location>
</feature>
<evidence type="ECO:0000256" key="1">
    <source>
        <dbReference type="ARBA" id="ARBA00006795"/>
    </source>
</evidence>
<evidence type="ECO:0008006" key="7">
    <source>
        <dbReference type="Google" id="ProtNLM"/>
    </source>
</evidence>
<feature type="compositionally biased region" description="Basic and acidic residues" evidence="2">
    <location>
        <begin position="588"/>
        <end position="602"/>
    </location>
</feature>
<dbReference type="InterPro" id="IPR006768">
    <property type="entry name" value="Cwf19-like_C_dom-1"/>
</dbReference>
<feature type="compositionally biased region" description="Gly residues" evidence="2">
    <location>
        <begin position="603"/>
        <end position="613"/>
    </location>
</feature>
<dbReference type="Pfam" id="PF04676">
    <property type="entry name" value="CwfJ_C_2"/>
    <property type="match status" value="1"/>
</dbReference>
<feature type="compositionally biased region" description="Low complexity" evidence="2">
    <location>
        <begin position="652"/>
        <end position="666"/>
    </location>
</feature>
<evidence type="ECO:0000259" key="3">
    <source>
        <dbReference type="Pfam" id="PF04676"/>
    </source>
</evidence>
<comment type="caution">
    <text evidence="5">The sequence shown here is derived from an EMBL/GenBank/DDBJ whole genome shotgun (WGS) entry which is preliminary data.</text>
</comment>
<feature type="compositionally biased region" description="Basic and acidic residues" evidence="2">
    <location>
        <begin position="73"/>
        <end position="124"/>
    </location>
</feature>
<organism evidence="5 6">
    <name type="scientific">Volvox africanus</name>
    <dbReference type="NCBI Taxonomy" id="51714"/>
    <lineage>
        <taxon>Eukaryota</taxon>
        <taxon>Viridiplantae</taxon>
        <taxon>Chlorophyta</taxon>
        <taxon>core chlorophytes</taxon>
        <taxon>Chlorophyceae</taxon>
        <taxon>CS clade</taxon>
        <taxon>Chlamydomonadales</taxon>
        <taxon>Volvocaceae</taxon>
        <taxon>Volvox</taxon>
    </lineage>
</organism>
<feature type="region of interest" description="Disordered" evidence="2">
    <location>
        <begin position="437"/>
        <end position="555"/>
    </location>
</feature>
<feature type="compositionally biased region" description="Basic and acidic residues" evidence="2">
    <location>
        <begin position="359"/>
        <end position="403"/>
    </location>
</feature>
<feature type="compositionally biased region" description="Basic and acidic residues" evidence="2">
    <location>
        <begin position="671"/>
        <end position="682"/>
    </location>
</feature>
<evidence type="ECO:0000259" key="4">
    <source>
        <dbReference type="Pfam" id="PF04677"/>
    </source>
</evidence>
<dbReference type="InterPro" id="IPR006767">
    <property type="entry name" value="Cwf19-like_C_dom-2"/>
</dbReference>
<dbReference type="EMBL" id="BSDZ01000051">
    <property type="protein sequence ID" value="GLI66933.1"/>
    <property type="molecule type" value="Genomic_DNA"/>
</dbReference>
<evidence type="ECO:0000313" key="5">
    <source>
        <dbReference type="EMBL" id="GLI66933.1"/>
    </source>
</evidence>
<feature type="compositionally biased region" description="Gly residues" evidence="2">
    <location>
        <begin position="541"/>
        <end position="554"/>
    </location>
</feature>
<feature type="region of interest" description="Disordered" evidence="2">
    <location>
        <begin position="570"/>
        <end position="617"/>
    </location>
</feature>
<evidence type="ECO:0000313" key="6">
    <source>
        <dbReference type="Proteomes" id="UP001165090"/>
    </source>
</evidence>
<reference evidence="5 6" key="1">
    <citation type="journal article" date="2023" name="IScience">
        <title>Expanded male sex-determining region conserved during the evolution of homothallism in the green alga Volvox.</title>
        <authorList>
            <person name="Yamamoto K."/>
            <person name="Matsuzaki R."/>
            <person name="Mahakham W."/>
            <person name="Heman W."/>
            <person name="Sekimoto H."/>
            <person name="Kawachi M."/>
            <person name="Minakuchi Y."/>
            <person name="Toyoda A."/>
            <person name="Nozaki H."/>
        </authorList>
    </citation>
    <scope>NUCLEOTIDE SEQUENCE [LARGE SCALE GENOMIC DNA]</scope>
    <source>
        <strain evidence="5 6">NIES-4468</strain>
    </source>
</reference>
<feature type="region of interest" description="Disordered" evidence="2">
    <location>
        <begin position="1"/>
        <end position="165"/>
    </location>
</feature>
<gene>
    <name evidence="5" type="ORF">VaNZ11_010972</name>
</gene>
<feature type="domain" description="Cwf19-like C-terminal" evidence="4">
    <location>
        <begin position="767"/>
        <end position="890"/>
    </location>
</feature>
<dbReference type="PANTHER" id="PTHR12072">
    <property type="entry name" value="CWF19, CELL CYCLE CONTROL PROTEIN"/>
    <property type="match status" value="1"/>
</dbReference>
<feature type="region of interest" description="Disordered" evidence="2">
    <location>
        <begin position="221"/>
        <end position="425"/>
    </location>
</feature>
<dbReference type="Pfam" id="PF04677">
    <property type="entry name" value="CwfJ_C_1"/>
    <property type="match status" value="1"/>
</dbReference>
<accession>A0ABQ5SAG7</accession>
<feature type="region of interest" description="Disordered" evidence="2">
    <location>
        <begin position="652"/>
        <end position="682"/>
    </location>
</feature>
<feature type="compositionally biased region" description="Basic and acidic residues" evidence="2">
    <location>
        <begin position="10"/>
        <end position="19"/>
    </location>
</feature>
<sequence>MLGVTFTTRAELDDGDARRKKEKKGKKKKKEKRNKREKREKRTANDSSDKSGSDNDDGRNPAKLSGGIQDTEAAVKEHGESKQMAEAELALQREDWMTKPMKREPTKSQQEDERREEERQKQVAEPEIVAGLRIMKKPDPAASLRDASRQGAAAAPGGRGLSSGLVGDGGASWRLKALRRAQEQARAEGRSLQEVVGERWGSLAQLTEELTSTVAADGKAHLRAAAERRRAAAEGAPPVVPHYLQDVRTDRAKMLRPAEDASLSWRRDRDCNRGERNRRGDVSAGRSHDREGGEEPAARPNGPDREDHARDRNACDDDRVPERERVRRPAYHAREEDNLERDDRKRRDGEGWDSQPSDRGLDGRAAERRDDGGSRGREHDQGQEWGRERGRDGGRDRERERYDCGGGRDSGTGGSRVSSLPSKEQMVALRQLAGSLNTFDDDGSFMERFTASQGGRQQQREGEQAPTGYESYTDQKTRGLDEAPGGTDVDDPGVGKGSPADLDPSCSGDAGACPGPGHQNPNDSRRAPLFVRGGEDDDGQGRAGGGGGSGGGGIANKSVAEFLRARLKGLPLPSSAATTAVKPEPVGDDGKLGPSDSRRAEGRGGGSGGGSGRGHVDASDWAVAMDDKPHREVVMLPLVDAQGRAVRGAFGREAAGAGAAPNAGRRAGSKPPERYNRQTGEKERYFADDDKVDLQAMIRRAKYGDDDMDMDEHLAANIAKKRKFRGTDLDVDAEYDYDGGLEMYESRAKRGNAEAQRNRDRNRQVAEQRRQEAAEAGCMLCLNNPKCPKHLTIALGTCAYLSLPYRGRLVRGHCCVAPSEHCPSIRGLDEATWTEVKNFIKCLIRMHGAQGQSVIFMETYMKRSGSRHHAVLDVVPVTEQQLEKARGYFKKAILEAESEWSTHHAKACIGTTAQKGLRESIPPNFPYFYVQFGYSSGYVHVIDDESKFDPNFGRQVIIGLLDLPPEMAHQRQKVESQATQQQWVREFEAQWDLYDWTRQLDAA</sequence>
<feature type="compositionally biased region" description="Basic and acidic residues" evidence="2">
    <location>
        <begin position="221"/>
        <end position="232"/>
    </location>
</feature>
<dbReference type="PANTHER" id="PTHR12072:SF5">
    <property type="entry name" value="CWF19-LIKE PROTEIN 2"/>
    <property type="match status" value="1"/>
</dbReference>